<dbReference type="EMBL" id="QEKQ01000002">
    <property type="protein sequence ID" value="PVY78137.1"/>
    <property type="molecule type" value="Genomic_DNA"/>
</dbReference>
<protein>
    <submittedName>
        <fullName evidence="1">Uncharacterized protein</fullName>
    </submittedName>
</protein>
<reference evidence="1 2" key="1">
    <citation type="submission" date="2018-04" db="EMBL/GenBank/DDBJ databases">
        <title>Genomic Encyclopedia of Type Strains, Phase IV (KMG-IV): sequencing the most valuable type-strain genomes for metagenomic binning, comparative biology and taxonomic classification.</title>
        <authorList>
            <person name="Goeker M."/>
        </authorList>
    </citation>
    <scope>NUCLEOTIDE SEQUENCE [LARGE SCALE GENOMIC DNA]</scope>
    <source>
        <strain evidence="1 2">DSM 28688</strain>
    </source>
</reference>
<name>A0A2U1CZD0_9GAMM</name>
<evidence type="ECO:0000313" key="1">
    <source>
        <dbReference type="EMBL" id="PVY78137.1"/>
    </source>
</evidence>
<sequence length="48" mass="5408">MYCEAYRMLEVNVRVNTKCDGDVAALTAGGQNRLVSYPWLRRACSGLR</sequence>
<evidence type="ECO:0000313" key="2">
    <source>
        <dbReference type="Proteomes" id="UP000245887"/>
    </source>
</evidence>
<dbReference type="AlphaFoldDB" id="A0A2U1CZD0"/>
<gene>
    <name evidence="1" type="ORF">C8D92_102173</name>
</gene>
<proteinExistence type="predicted"/>
<organism evidence="1 2">
    <name type="scientific">Tamilnaduibacter salinus</name>
    <dbReference type="NCBI Taxonomy" id="1484056"/>
    <lineage>
        <taxon>Bacteria</taxon>
        <taxon>Pseudomonadati</taxon>
        <taxon>Pseudomonadota</taxon>
        <taxon>Gammaproteobacteria</taxon>
        <taxon>Pseudomonadales</taxon>
        <taxon>Marinobacteraceae</taxon>
        <taxon>Tamilnaduibacter</taxon>
    </lineage>
</organism>
<accession>A0A2U1CZD0</accession>
<comment type="caution">
    <text evidence="1">The sequence shown here is derived from an EMBL/GenBank/DDBJ whole genome shotgun (WGS) entry which is preliminary data.</text>
</comment>
<dbReference type="Proteomes" id="UP000245887">
    <property type="component" value="Unassembled WGS sequence"/>
</dbReference>